<accession>A0AAN7ZVW6</accession>
<keyword evidence="1" id="KW-0472">Membrane</keyword>
<keyword evidence="1" id="KW-1133">Transmembrane helix</keyword>
<feature type="transmembrane region" description="Helical" evidence="1">
    <location>
        <begin position="54"/>
        <end position="76"/>
    </location>
</feature>
<feature type="transmembrane region" description="Helical" evidence="1">
    <location>
        <begin position="20"/>
        <end position="42"/>
    </location>
</feature>
<dbReference type="AlphaFoldDB" id="A0AAN7ZVW6"/>
<evidence type="ECO:0000313" key="3">
    <source>
        <dbReference type="Proteomes" id="UP001310594"/>
    </source>
</evidence>
<sequence length="211" mass="23082">MATFASLASITTFLLATAPFAFGVPIVYLAICAFALLWYNIFPTHRWPASRKQLTVQATLCLRLLSTATTIVHAIAFYRRQLAFDLPILWVPWIMYRLHDLRTYMTLLQLLSTDEGRADPVLLLSGGRIYDTLALIWHGVAVGNDVCNLHGAFRGWSLLDLATGGKLRLSRWEEAAFLSGGTGLSSLAASSYLDAAMAVGCLSSAQQTLVA</sequence>
<reference evidence="2" key="1">
    <citation type="submission" date="2023-08" db="EMBL/GenBank/DDBJ databases">
        <title>Black Yeasts Isolated from many extreme environments.</title>
        <authorList>
            <person name="Coleine C."/>
            <person name="Stajich J.E."/>
            <person name="Selbmann L."/>
        </authorList>
    </citation>
    <scope>NUCLEOTIDE SEQUENCE</scope>
    <source>
        <strain evidence="2">CCFEE 5810</strain>
    </source>
</reference>
<organism evidence="2 3">
    <name type="scientific">Elasticomyces elasticus</name>
    <dbReference type="NCBI Taxonomy" id="574655"/>
    <lineage>
        <taxon>Eukaryota</taxon>
        <taxon>Fungi</taxon>
        <taxon>Dikarya</taxon>
        <taxon>Ascomycota</taxon>
        <taxon>Pezizomycotina</taxon>
        <taxon>Dothideomycetes</taxon>
        <taxon>Dothideomycetidae</taxon>
        <taxon>Mycosphaerellales</taxon>
        <taxon>Teratosphaeriaceae</taxon>
        <taxon>Elasticomyces</taxon>
    </lineage>
</organism>
<proteinExistence type="predicted"/>
<protein>
    <submittedName>
        <fullName evidence="2">Uncharacterized protein</fullName>
    </submittedName>
</protein>
<gene>
    <name evidence="2" type="ORF">LTR97_001378</name>
</gene>
<evidence type="ECO:0000313" key="2">
    <source>
        <dbReference type="EMBL" id="KAK5706390.1"/>
    </source>
</evidence>
<keyword evidence="1" id="KW-0812">Transmembrane</keyword>
<comment type="caution">
    <text evidence="2">The sequence shown here is derived from an EMBL/GenBank/DDBJ whole genome shotgun (WGS) entry which is preliminary data.</text>
</comment>
<dbReference type="Proteomes" id="UP001310594">
    <property type="component" value="Unassembled WGS sequence"/>
</dbReference>
<name>A0AAN7ZVW6_9PEZI</name>
<dbReference type="EMBL" id="JAVRQU010000002">
    <property type="protein sequence ID" value="KAK5706390.1"/>
    <property type="molecule type" value="Genomic_DNA"/>
</dbReference>
<evidence type="ECO:0000256" key="1">
    <source>
        <dbReference type="SAM" id="Phobius"/>
    </source>
</evidence>